<keyword evidence="1" id="KW-0812">Transmembrane</keyword>
<name>A0A6C0HJ63_9ZZZZ</name>
<protein>
    <submittedName>
        <fullName evidence="2">Uncharacterized protein</fullName>
    </submittedName>
</protein>
<feature type="transmembrane region" description="Helical" evidence="1">
    <location>
        <begin position="91"/>
        <end position="114"/>
    </location>
</feature>
<dbReference type="AlphaFoldDB" id="A0A6C0HJ63"/>
<keyword evidence="1" id="KW-0472">Membrane</keyword>
<feature type="transmembrane region" description="Helical" evidence="1">
    <location>
        <begin position="35"/>
        <end position="56"/>
    </location>
</feature>
<proteinExistence type="predicted"/>
<evidence type="ECO:0000256" key="1">
    <source>
        <dbReference type="SAM" id="Phobius"/>
    </source>
</evidence>
<feature type="transmembrane region" description="Helical" evidence="1">
    <location>
        <begin position="6"/>
        <end position="23"/>
    </location>
</feature>
<feature type="transmembrane region" description="Helical" evidence="1">
    <location>
        <begin position="163"/>
        <end position="183"/>
    </location>
</feature>
<evidence type="ECO:0000313" key="2">
    <source>
        <dbReference type="EMBL" id="QHT80691.1"/>
    </source>
</evidence>
<reference evidence="2" key="1">
    <citation type="journal article" date="2020" name="Nature">
        <title>Giant virus diversity and host interactions through global metagenomics.</title>
        <authorList>
            <person name="Schulz F."/>
            <person name="Roux S."/>
            <person name="Paez-Espino D."/>
            <person name="Jungbluth S."/>
            <person name="Walsh D.A."/>
            <person name="Denef V.J."/>
            <person name="McMahon K.D."/>
            <person name="Konstantinidis K.T."/>
            <person name="Eloe-Fadrosh E.A."/>
            <person name="Kyrpides N.C."/>
            <person name="Woyke T."/>
        </authorList>
    </citation>
    <scope>NUCLEOTIDE SEQUENCE</scope>
    <source>
        <strain evidence="2">GVMAG-M-3300023184-121</strain>
    </source>
</reference>
<sequence length="185" mass="20680">MNEFYNALPAACIVCLALFILFYSKSTLTSTSFNIILWVLIPLVAFIVSFFSQLVIQLMRDSEQERERKKHAEKGIQLSELNKEYYNVSNAFYGGIPSIIASITALGISSISYFRIPVASLFRSSYIKEMKQKAGSNSKRCCIDDVTLNQLESSSNGDMIMGAAYIFYTFFAMLFGIIIGFGISA</sequence>
<organism evidence="2">
    <name type="scientific">viral metagenome</name>
    <dbReference type="NCBI Taxonomy" id="1070528"/>
    <lineage>
        <taxon>unclassified sequences</taxon>
        <taxon>metagenomes</taxon>
        <taxon>organismal metagenomes</taxon>
    </lineage>
</organism>
<dbReference type="EMBL" id="MN739974">
    <property type="protein sequence ID" value="QHT80691.1"/>
    <property type="molecule type" value="Genomic_DNA"/>
</dbReference>
<keyword evidence="1" id="KW-1133">Transmembrane helix</keyword>
<accession>A0A6C0HJ63</accession>